<accession>A0A059B873</accession>
<evidence type="ECO:0000256" key="1">
    <source>
        <dbReference type="ARBA" id="ARBA00008668"/>
    </source>
</evidence>
<feature type="signal peptide" evidence="5">
    <location>
        <begin position="1"/>
        <end position="27"/>
    </location>
</feature>
<keyword evidence="4" id="KW-0325">Glycoprotein</keyword>
<evidence type="ECO:0000256" key="4">
    <source>
        <dbReference type="ARBA" id="ARBA00023180"/>
    </source>
</evidence>
<gene>
    <name evidence="6" type="ORF">EUGRSUZ_H04541</name>
</gene>
<dbReference type="PANTHER" id="PTHR22835">
    <property type="entry name" value="ZINC FINGER FYVE DOMAIN CONTAINING PROTEIN"/>
    <property type="match status" value="1"/>
</dbReference>
<proteinExistence type="inferred from homology"/>
<comment type="similarity">
    <text evidence="1">Belongs to the 'GDSL' lipolytic enzyme family.</text>
</comment>
<name>A0A059B873_EUCGR</name>
<evidence type="ECO:0000256" key="5">
    <source>
        <dbReference type="SAM" id="SignalP"/>
    </source>
</evidence>
<dbReference type="CDD" id="cd01837">
    <property type="entry name" value="SGNH_plant_lipase_like"/>
    <property type="match status" value="1"/>
</dbReference>
<dbReference type="KEGG" id="egr:104415607"/>
<feature type="chain" id="PRO_5001573177" evidence="5">
    <location>
        <begin position="28"/>
        <end position="383"/>
    </location>
</feature>
<dbReference type="eggNOG" id="ENOG502QQUR">
    <property type="taxonomic scope" value="Eukaryota"/>
</dbReference>
<dbReference type="Pfam" id="PF00657">
    <property type="entry name" value="Lipase_GDSL"/>
    <property type="match status" value="1"/>
</dbReference>
<dbReference type="AlphaFoldDB" id="A0A059B873"/>
<dbReference type="Gene3D" id="3.40.50.1110">
    <property type="entry name" value="SGNH hydrolase"/>
    <property type="match status" value="1"/>
</dbReference>
<dbReference type="OrthoDB" id="1600564at2759"/>
<dbReference type="EMBL" id="KK198760">
    <property type="protein sequence ID" value="KCW61855.1"/>
    <property type="molecule type" value="Genomic_DNA"/>
</dbReference>
<dbReference type="InterPro" id="IPR035669">
    <property type="entry name" value="SGNH_plant_lipase-like"/>
</dbReference>
<dbReference type="PANTHER" id="PTHR22835:SF517">
    <property type="entry name" value="GDSL-LIKE LIPASE_ACYLHYDROLASE FAMILY PROTEIN, EXPRESSED"/>
    <property type="match status" value="1"/>
</dbReference>
<dbReference type="InterPro" id="IPR001087">
    <property type="entry name" value="GDSL"/>
</dbReference>
<sequence length="383" mass="41839">MASTRASFYALLSVICSVFILLHPCEAQELGSCKLDSVYQLGDSTSDTGNLIHESLIGAASPCSHPPYGQDFPGGQATGRCSNGFLMIDYLSRAAGVPFPDYYLNQSAAFTRGHGVNFAVAGATALPSDVLDQMNISNPSTNSSLSTQLDWMFSYFNGICFDKADCLWKLKDALFMVGEIGGSDYYYALFQGKSIEEAKSLVPQVVMAIKDAVQRVIGYGASRVVVPGSFPIGCFPVYLARFKTNHPSAYDESRCLKGLNGLAAYHNILLRRVIGELREENRDVIILYGDYYNAFASMYRGGPNLGFDMVRAQKACCGMGGGDYNFDPNRRCGAPGVAVCPHPTKAMSWDGIQMTQRAYFVMTNWLIRDLWPKLNCNASLIGN</sequence>
<keyword evidence="2 5" id="KW-0732">Signal</keyword>
<dbReference type="STRING" id="71139.A0A059B873"/>
<dbReference type="InParanoid" id="A0A059B873"/>
<dbReference type="GO" id="GO:0016788">
    <property type="term" value="F:hydrolase activity, acting on ester bonds"/>
    <property type="evidence" value="ECO:0007669"/>
    <property type="project" value="InterPro"/>
</dbReference>
<protein>
    <submittedName>
        <fullName evidence="6">Uncharacterized protein</fullName>
    </submittedName>
</protein>
<keyword evidence="3" id="KW-0378">Hydrolase</keyword>
<evidence type="ECO:0000256" key="2">
    <source>
        <dbReference type="ARBA" id="ARBA00022729"/>
    </source>
</evidence>
<evidence type="ECO:0000313" key="6">
    <source>
        <dbReference type="EMBL" id="KCW61855.1"/>
    </source>
</evidence>
<organism evidence="6">
    <name type="scientific">Eucalyptus grandis</name>
    <name type="common">Flooded gum</name>
    <dbReference type="NCBI Taxonomy" id="71139"/>
    <lineage>
        <taxon>Eukaryota</taxon>
        <taxon>Viridiplantae</taxon>
        <taxon>Streptophyta</taxon>
        <taxon>Embryophyta</taxon>
        <taxon>Tracheophyta</taxon>
        <taxon>Spermatophyta</taxon>
        <taxon>Magnoliopsida</taxon>
        <taxon>eudicotyledons</taxon>
        <taxon>Gunneridae</taxon>
        <taxon>Pentapetalae</taxon>
        <taxon>rosids</taxon>
        <taxon>malvids</taxon>
        <taxon>Myrtales</taxon>
        <taxon>Myrtaceae</taxon>
        <taxon>Myrtoideae</taxon>
        <taxon>Eucalypteae</taxon>
        <taxon>Eucalyptus</taxon>
    </lineage>
</organism>
<dbReference type="Gramene" id="KCW61855">
    <property type="protein sequence ID" value="KCW61855"/>
    <property type="gene ID" value="EUGRSUZ_H04541"/>
</dbReference>
<evidence type="ECO:0000256" key="3">
    <source>
        <dbReference type="ARBA" id="ARBA00022801"/>
    </source>
</evidence>
<dbReference type="OMA" id="MASTHHI"/>
<reference evidence="6" key="1">
    <citation type="submission" date="2013-07" db="EMBL/GenBank/DDBJ databases">
        <title>The genome of Eucalyptus grandis.</title>
        <authorList>
            <person name="Schmutz J."/>
            <person name="Hayes R."/>
            <person name="Myburg A."/>
            <person name="Tuskan G."/>
            <person name="Grattapaglia D."/>
            <person name="Rokhsar D.S."/>
        </authorList>
    </citation>
    <scope>NUCLEOTIDE SEQUENCE</scope>
    <source>
        <tissue evidence="6">Leaf extractions</tissue>
    </source>
</reference>
<dbReference type="InterPro" id="IPR036514">
    <property type="entry name" value="SGNH_hydro_sf"/>
</dbReference>